<evidence type="ECO:0000256" key="3">
    <source>
        <dbReference type="ARBA" id="ARBA00022833"/>
    </source>
</evidence>
<feature type="region of interest" description="Disordered" evidence="5">
    <location>
        <begin position="698"/>
        <end position="747"/>
    </location>
</feature>
<feature type="compositionally biased region" description="Basic residues" evidence="5">
    <location>
        <begin position="714"/>
        <end position="725"/>
    </location>
</feature>
<keyword evidence="2 4" id="KW-0863">Zinc-finger</keyword>
<dbReference type="PROSITE" id="PS50966">
    <property type="entry name" value="ZF_SWIM"/>
    <property type="match status" value="1"/>
</dbReference>
<comment type="caution">
    <text evidence="7">The sequence shown here is derived from an EMBL/GenBank/DDBJ whole genome shotgun (WGS) entry which is preliminary data.</text>
</comment>
<feature type="compositionally biased region" description="Acidic residues" evidence="5">
    <location>
        <begin position="738"/>
        <end position="747"/>
    </location>
</feature>
<evidence type="ECO:0000256" key="5">
    <source>
        <dbReference type="SAM" id="MobiDB-lite"/>
    </source>
</evidence>
<gene>
    <name evidence="7" type="ORF">RND81_06G049800</name>
</gene>
<organism evidence="7 8">
    <name type="scientific">Saponaria officinalis</name>
    <name type="common">Common soapwort</name>
    <name type="synonym">Lychnis saponaria</name>
    <dbReference type="NCBI Taxonomy" id="3572"/>
    <lineage>
        <taxon>Eukaryota</taxon>
        <taxon>Viridiplantae</taxon>
        <taxon>Streptophyta</taxon>
        <taxon>Embryophyta</taxon>
        <taxon>Tracheophyta</taxon>
        <taxon>Spermatophyta</taxon>
        <taxon>Magnoliopsida</taxon>
        <taxon>eudicotyledons</taxon>
        <taxon>Gunneridae</taxon>
        <taxon>Pentapetalae</taxon>
        <taxon>Caryophyllales</taxon>
        <taxon>Caryophyllaceae</taxon>
        <taxon>Caryophylleae</taxon>
        <taxon>Saponaria</taxon>
    </lineage>
</organism>
<proteinExistence type="predicted"/>
<dbReference type="GO" id="GO:0008270">
    <property type="term" value="F:zinc ion binding"/>
    <property type="evidence" value="ECO:0007669"/>
    <property type="project" value="UniProtKB-KW"/>
</dbReference>
<feature type="compositionally biased region" description="Basic and acidic residues" evidence="5">
    <location>
        <begin position="700"/>
        <end position="709"/>
    </location>
</feature>
<dbReference type="Pfam" id="PF10551">
    <property type="entry name" value="MULE"/>
    <property type="match status" value="1"/>
</dbReference>
<evidence type="ECO:0000259" key="6">
    <source>
        <dbReference type="PROSITE" id="PS50966"/>
    </source>
</evidence>
<evidence type="ECO:0000256" key="2">
    <source>
        <dbReference type="ARBA" id="ARBA00022771"/>
    </source>
</evidence>
<feature type="domain" description="SWIM-type" evidence="6">
    <location>
        <begin position="542"/>
        <end position="578"/>
    </location>
</feature>
<dbReference type="PANTHER" id="PTHR47718:SF13">
    <property type="entry name" value="OS09G0290500 PROTEIN"/>
    <property type="match status" value="1"/>
</dbReference>
<evidence type="ECO:0000256" key="1">
    <source>
        <dbReference type="ARBA" id="ARBA00022723"/>
    </source>
</evidence>
<dbReference type="InterPro" id="IPR007527">
    <property type="entry name" value="Znf_SWIM"/>
</dbReference>
<dbReference type="Proteomes" id="UP001443914">
    <property type="component" value="Unassembled WGS sequence"/>
</dbReference>
<dbReference type="EMBL" id="JBDFQZ010000006">
    <property type="protein sequence ID" value="KAK9713756.1"/>
    <property type="molecule type" value="Genomic_DNA"/>
</dbReference>
<accession>A0AAW1K7J7</accession>
<keyword evidence="8" id="KW-1185">Reference proteome</keyword>
<protein>
    <recommendedName>
        <fullName evidence="6">SWIM-type domain-containing protein</fullName>
    </recommendedName>
</protein>
<sequence>MELDGADNTFGRQFVQLFESNREELNAGDGETVGVASGEPKLGMTFNCGEEVAAFLNTYAFKTGFEGFIRSNILLEEFKAKGVKRNRGGEKEPRFHMLKRLRLQCKKGVRAKCRIIEGESMMKITQCNLVHNHPTDPSNSRLMVSFCYISEYFKDRMLVNDGAGISIVNNYNSLVVECGGHQNLPFNGRDVRNAINQQRRRGRIMGDAAELEVYFDRMKTSSPEFYFSIQRDGDGKLLNVFWADARCRAMCKDFGDVITYDTTFLCNRYDMPFSPFVGVNHHGSSIVLAAALISHEDADSFTWVFEQWMVCMGKAPSVILTDQDKAIAKAVRTVFPDTPHRSCLWHMMRNGAKNLGSHGSWREIHGDLKGVVHDSLEVEDFEGAWGEFIEKYQLHNSPWVKECYEIRSRWVPAFWRGTFCAGMSSTQHSEQQNRFFKAFVNARTGLRRFIEQFDGALRSKVEEEKQDNFASVDRPLRCNKSILVEEVFYKLYTNEKYKEVRAEVLGLLHTNVVIVVKMDSYTKYAAAEKIVNPVWKTTRKTFDVIIDTANGEFKCTCKLFEFKGILCRHIIRCIEIEDVKFIPEKYIVDRWRKDLVRDYESVRVGYYDPAESCRVRRSMGVTLRNDYISRLALQDDESFGIYERGTAELIKDLEACSGIDNVNSFARGGGSSRVWGRRRLQRRENNIRHFARNISTAEGSLKDPVDKRGSGRAPRPRQKTVRKKPNASQSTPSKSSQFDDDFGVFGL</sequence>
<keyword evidence="1" id="KW-0479">Metal-binding</keyword>
<evidence type="ECO:0000313" key="8">
    <source>
        <dbReference type="Proteomes" id="UP001443914"/>
    </source>
</evidence>
<dbReference type="InterPro" id="IPR018289">
    <property type="entry name" value="MULE_transposase_dom"/>
</dbReference>
<dbReference type="AlphaFoldDB" id="A0AAW1K7J7"/>
<evidence type="ECO:0000256" key="4">
    <source>
        <dbReference type="PROSITE-ProRule" id="PRU00325"/>
    </source>
</evidence>
<reference evidence="7" key="1">
    <citation type="submission" date="2024-03" db="EMBL/GenBank/DDBJ databases">
        <title>WGS assembly of Saponaria officinalis var. Norfolk2.</title>
        <authorList>
            <person name="Jenkins J."/>
            <person name="Shu S."/>
            <person name="Grimwood J."/>
            <person name="Barry K."/>
            <person name="Goodstein D."/>
            <person name="Schmutz J."/>
            <person name="Leebens-Mack J."/>
            <person name="Osbourn A."/>
        </authorList>
    </citation>
    <scope>NUCLEOTIDE SEQUENCE [LARGE SCALE GENOMIC DNA]</scope>
    <source>
        <strain evidence="7">JIC</strain>
    </source>
</reference>
<dbReference type="SMART" id="SM00575">
    <property type="entry name" value="ZnF_PMZ"/>
    <property type="match status" value="1"/>
</dbReference>
<name>A0AAW1K7J7_SAPOF</name>
<feature type="compositionally biased region" description="Polar residues" evidence="5">
    <location>
        <begin position="726"/>
        <end position="736"/>
    </location>
</feature>
<dbReference type="InterPro" id="IPR006564">
    <property type="entry name" value="Znf_PMZ"/>
</dbReference>
<dbReference type="Pfam" id="PF04434">
    <property type="entry name" value="SWIM"/>
    <property type="match status" value="1"/>
</dbReference>
<evidence type="ECO:0000313" key="7">
    <source>
        <dbReference type="EMBL" id="KAK9713756.1"/>
    </source>
</evidence>
<keyword evidence="3" id="KW-0862">Zinc</keyword>
<dbReference type="PANTHER" id="PTHR47718">
    <property type="entry name" value="OS01G0519700 PROTEIN"/>
    <property type="match status" value="1"/>
</dbReference>